<sequence>MFLRISNPVGRRVRVAGLYSVLPVSSQQRLYTNTSVYTRGDHMSHEQQLQALMEEHQYLTDLLKTDDSDAPWRKEHVETVSREVQENLHMPVWRPEQVFHG</sequence>
<dbReference type="Proteomes" id="UP001139887">
    <property type="component" value="Unassembled WGS sequence"/>
</dbReference>
<evidence type="ECO:0000313" key="1">
    <source>
        <dbReference type="EMBL" id="KAJ2852503.1"/>
    </source>
</evidence>
<accession>A0A9W8IJ20</accession>
<dbReference type="OrthoDB" id="5569468at2759"/>
<organism evidence="1 2">
    <name type="scientific">Coemansia brasiliensis</name>
    <dbReference type="NCBI Taxonomy" id="2650707"/>
    <lineage>
        <taxon>Eukaryota</taxon>
        <taxon>Fungi</taxon>
        <taxon>Fungi incertae sedis</taxon>
        <taxon>Zoopagomycota</taxon>
        <taxon>Kickxellomycotina</taxon>
        <taxon>Kickxellomycetes</taxon>
        <taxon>Kickxellales</taxon>
        <taxon>Kickxellaceae</taxon>
        <taxon>Coemansia</taxon>
    </lineage>
</organism>
<name>A0A9W8IJ20_9FUNG</name>
<dbReference type="AlphaFoldDB" id="A0A9W8IJ20"/>
<proteinExistence type="predicted"/>
<evidence type="ECO:0000313" key="2">
    <source>
        <dbReference type="Proteomes" id="UP001139887"/>
    </source>
</evidence>
<keyword evidence="2" id="KW-1185">Reference proteome</keyword>
<comment type="caution">
    <text evidence="1">The sequence shown here is derived from an EMBL/GenBank/DDBJ whole genome shotgun (WGS) entry which is preliminary data.</text>
</comment>
<gene>
    <name evidence="1" type="ORF">IWW36_000131</name>
</gene>
<reference evidence="1" key="1">
    <citation type="submission" date="2022-07" db="EMBL/GenBank/DDBJ databases">
        <title>Phylogenomic reconstructions and comparative analyses of Kickxellomycotina fungi.</title>
        <authorList>
            <person name="Reynolds N.K."/>
            <person name="Stajich J.E."/>
            <person name="Barry K."/>
            <person name="Grigoriev I.V."/>
            <person name="Crous P."/>
            <person name="Smith M.E."/>
        </authorList>
    </citation>
    <scope>NUCLEOTIDE SEQUENCE</scope>
    <source>
        <strain evidence="1">NRRL 1566</strain>
    </source>
</reference>
<dbReference type="EMBL" id="JANBUW010000002">
    <property type="protein sequence ID" value="KAJ2852503.1"/>
    <property type="molecule type" value="Genomic_DNA"/>
</dbReference>
<protein>
    <submittedName>
        <fullName evidence="1">Uncharacterized protein</fullName>
    </submittedName>
</protein>